<keyword evidence="2" id="KW-0812">Transmembrane</keyword>
<organism evidence="3 4">
    <name type="scientific">Parafrankia colletiae</name>
    <dbReference type="NCBI Taxonomy" id="573497"/>
    <lineage>
        <taxon>Bacteria</taxon>
        <taxon>Bacillati</taxon>
        <taxon>Actinomycetota</taxon>
        <taxon>Actinomycetes</taxon>
        <taxon>Frankiales</taxon>
        <taxon>Frankiaceae</taxon>
        <taxon>Parafrankia</taxon>
    </lineage>
</organism>
<sequence>MVTTTLTTRIPRSWVIPTAEAAERRPGNARILKTLTVLLCANIFLQRLAIPVAGAQLQLILPITIIGVAVMLSHGDIQLNIGRLRAYLLAMTACCAAALVAFLRELDDSAITSLVLLFATYIPLCFGLAPADAKAIFPRILDRFVTLTTILAGIALFQFAIQLVGWKYTDVLTVIPYDFRMHGFNTSYPVQYGSDLYKSNAFICLEPSFCSQFLAFGVVVCILRNGNWWRYLLYVMALLSTVSGTGVVLLAIALVLLSVHKGARFATTALIGVGIVVLVLSFTPAASIFAERATETSSNNSSGSLRFVQPYTRTWDALDKDPATVVFGQGPGFADRDATAFFLRTSLPLNYALLPKLVLEYGILGTVAFLAFVLSMFVRGSPSFVLSGSVVVFYSVLSGGLLSPVVTTLGMLLVSWYTVTPEDERWNRGRPSPRAAQPSAALLAPAQHEV</sequence>
<feature type="transmembrane region" description="Helical" evidence="2">
    <location>
        <begin position="31"/>
        <end position="49"/>
    </location>
</feature>
<gene>
    <name evidence="3" type="ORF">CC117_06000</name>
</gene>
<feature type="compositionally biased region" description="Low complexity" evidence="1">
    <location>
        <begin position="430"/>
        <end position="450"/>
    </location>
</feature>
<dbReference type="EMBL" id="MBLM01000152">
    <property type="protein sequence ID" value="OHV30500.1"/>
    <property type="molecule type" value="Genomic_DNA"/>
</dbReference>
<dbReference type="Proteomes" id="UP000179627">
    <property type="component" value="Unassembled WGS sequence"/>
</dbReference>
<evidence type="ECO:0000256" key="1">
    <source>
        <dbReference type="SAM" id="MobiDB-lite"/>
    </source>
</evidence>
<dbReference type="RefSeq" id="WP_071089054.1">
    <property type="nucleotide sequence ID" value="NZ_MBLM01000152.1"/>
</dbReference>
<feature type="transmembrane region" description="Helical" evidence="2">
    <location>
        <begin position="141"/>
        <end position="161"/>
    </location>
</feature>
<evidence type="ECO:0000256" key="2">
    <source>
        <dbReference type="SAM" id="Phobius"/>
    </source>
</evidence>
<keyword evidence="2" id="KW-0472">Membrane</keyword>
<feature type="transmembrane region" description="Helical" evidence="2">
    <location>
        <begin position="390"/>
        <end position="417"/>
    </location>
</feature>
<feature type="transmembrane region" description="Helical" evidence="2">
    <location>
        <begin position="84"/>
        <end position="103"/>
    </location>
</feature>
<dbReference type="AlphaFoldDB" id="A0A1S1Q961"/>
<name>A0A1S1Q961_9ACTN</name>
<feature type="transmembrane region" description="Helical" evidence="2">
    <location>
        <begin position="269"/>
        <end position="290"/>
    </location>
</feature>
<protein>
    <recommendedName>
        <fullName evidence="5">O-antigen ligase like membrane protein</fullName>
    </recommendedName>
</protein>
<feature type="transmembrane region" description="Helical" evidence="2">
    <location>
        <begin position="55"/>
        <end position="72"/>
    </location>
</feature>
<dbReference type="OrthoDB" id="5187529at2"/>
<evidence type="ECO:0000313" key="3">
    <source>
        <dbReference type="EMBL" id="OHV30500.1"/>
    </source>
</evidence>
<evidence type="ECO:0008006" key="5">
    <source>
        <dbReference type="Google" id="ProtNLM"/>
    </source>
</evidence>
<feature type="region of interest" description="Disordered" evidence="1">
    <location>
        <begin position="424"/>
        <end position="450"/>
    </location>
</feature>
<keyword evidence="2" id="KW-1133">Transmembrane helix</keyword>
<keyword evidence="4" id="KW-1185">Reference proteome</keyword>
<feature type="transmembrane region" description="Helical" evidence="2">
    <location>
        <begin position="358"/>
        <end position="378"/>
    </location>
</feature>
<comment type="caution">
    <text evidence="3">The sequence shown here is derived from an EMBL/GenBank/DDBJ whole genome shotgun (WGS) entry which is preliminary data.</text>
</comment>
<proteinExistence type="predicted"/>
<feature type="transmembrane region" description="Helical" evidence="2">
    <location>
        <begin position="109"/>
        <end position="129"/>
    </location>
</feature>
<feature type="transmembrane region" description="Helical" evidence="2">
    <location>
        <begin position="231"/>
        <end position="257"/>
    </location>
</feature>
<evidence type="ECO:0000313" key="4">
    <source>
        <dbReference type="Proteomes" id="UP000179627"/>
    </source>
</evidence>
<accession>A0A1S1Q961</accession>
<reference evidence="4" key="1">
    <citation type="submission" date="2016-07" db="EMBL/GenBank/DDBJ databases">
        <title>Sequence Frankia sp. strain CcI1.17.</title>
        <authorList>
            <person name="Ghodhbane-Gtari F."/>
            <person name="Swanson E."/>
            <person name="Gueddou A."/>
            <person name="Morris K."/>
            <person name="Hezbri K."/>
            <person name="Ktari A."/>
            <person name="Nouioui I."/>
            <person name="Abebe-Akele F."/>
            <person name="Simpson S."/>
            <person name="Thomas K."/>
            <person name="Gtari M."/>
            <person name="Tisa L.S."/>
            <person name="Hurst S."/>
        </authorList>
    </citation>
    <scope>NUCLEOTIDE SEQUENCE [LARGE SCALE GENOMIC DNA]</scope>
    <source>
        <strain evidence="4">Cc1.17</strain>
    </source>
</reference>